<dbReference type="PANTHER" id="PTHR45763:SF51">
    <property type="entry name" value="ALPHA_BETA-HYDROLASES SUPERFAMILY PROTEIN"/>
    <property type="match status" value="1"/>
</dbReference>
<evidence type="ECO:0000313" key="2">
    <source>
        <dbReference type="EMBL" id="MBA4660623.1"/>
    </source>
</evidence>
<dbReference type="PANTHER" id="PTHR45763">
    <property type="entry name" value="HYDROLASE, ALPHA/BETA FOLD FAMILY PROTEIN, EXPRESSED-RELATED"/>
    <property type="match status" value="1"/>
</dbReference>
<feature type="chain" id="PRO_5027842054" evidence="1">
    <location>
        <begin position="18"/>
        <end position="123"/>
    </location>
</feature>
<evidence type="ECO:0000256" key="1">
    <source>
        <dbReference type="SAM" id="SignalP"/>
    </source>
</evidence>
<reference evidence="2" key="2">
    <citation type="submission" date="2020-07" db="EMBL/GenBank/DDBJ databases">
        <authorList>
            <person name="Vera ALvarez R."/>
            <person name="Arias-Moreno D.M."/>
            <person name="Jimenez-Jacinto V."/>
            <person name="Jimenez-Bremont J.F."/>
            <person name="Swaminathan K."/>
            <person name="Moose S.P."/>
            <person name="Guerrero-Gonzalez M.L."/>
            <person name="Marino-Ramirez L."/>
            <person name="Landsman D."/>
            <person name="Rodriguez-Kessler M."/>
            <person name="Delgado-Sanchez P."/>
        </authorList>
    </citation>
    <scope>NUCLEOTIDE SEQUENCE</scope>
    <source>
        <tissue evidence="2">Cladode</tissue>
    </source>
</reference>
<proteinExistence type="predicted"/>
<dbReference type="AlphaFoldDB" id="A0A7C9EAP9"/>
<organism evidence="2">
    <name type="scientific">Opuntia streptacantha</name>
    <name type="common">Prickly pear cactus</name>
    <name type="synonym">Opuntia cardona</name>
    <dbReference type="NCBI Taxonomy" id="393608"/>
    <lineage>
        <taxon>Eukaryota</taxon>
        <taxon>Viridiplantae</taxon>
        <taxon>Streptophyta</taxon>
        <taxon>Embryophyta</taxon>
        <taxon>Tracheophyta</taxon>
        <taxon>Spermatophyta</taxon>
        <taxon>Magnoliopsida</taxon>
        <taxon>eudicotyledons</taxon>
        <taxon>Gunneridae</taxon>
        <taxon>Pentapetalae</taxon>
        <taxon>Caryophyllales</taxon>
        <taxon>Cactineae</taxon>
        <taxon>Cactaceae</taxon>
        <taxon>Opuntioideae</taxon>
        <taxon>Opuntia</taxon>
    </lineage>
</organism>
<dbReference type="InterPro" id="IPR029058">
    <property type="entry name" value="AB_hydrolase_fold"/>
</dbReference>
<reference evidence="2" key="1">
    <citation type="journal article" date="2013" name="J. Plant Res.">
        <title>Effect of fungi and light on seed germination of three Opuntia species from semiarid lands of central Mexico.</title>
        <authorList>
            <person name="Delgado-Sanchez P."/>
            <person name="Jimenez-Bremont J.F."/>
            <person name="Guerrero-Gonzalez Mde L."/>
            <person name="Flores J."/>
        </authorList>
    </citation>
    <scope>NUCLEOTIDE SEQUENCE</scope>
    <source>
        <tissue evidence="2">Cladode</tissue>
    </source>
</reference>
<keyword evidence="1" id="KW-0732">Signal</keyword>
<feature type="signal peptide" evidence="1">
    <location>
        <begin position="1"/>
        <end position="17"/>
    </location>
</feature>
<sequence length="123" mass="13669">MLIAVFMSVLLAGLIYQLMKPPTSKICGSANGPPVTSPRITLKDGRYLAYKMRGAAKENAKYKIIITHGFCASKETFVPVSDELSICIITFDRPPDMQKVIQTPSGLQRMMLLIFKNWLTNSS</sequence>
<protein>
    <submittedName>
        <fullName evidence="2">Uncharacterized protein</fullName>
    </submittedName>
</protein>
<dbReference type="SUPFAM" id="SSF53474">
    <property type="entry name" value="alpha/beta-Hydrolases"/>
    <property type="match status" value="1"/>
</dbReference>
<accession>A0A7C9EAP9</accession>
<name>A0A7C9EAP9_OPUST</name>
<dbReference type="EMBL" id="GISG01208405">
    <property type="protein sequence ID" value="MBA4660623.1"/>
    <property type="molecule type" value="Transcribed_RNA"/>
</dbReference>